<evidence type="ECO:0000313" key="2">
    <source>
        <dbReference type="EMBL" id="KAK7515437.1"/>
    </source>
</evidence>
<comment type="caution">
    <text evidence="2">The sequence shown here is derived from an EMBL/GenBank/DDBJ whole genome shotgun (WGS) entry which is preliminary data.</text>
</comment>
<feature type="region of interest" description="Disordered" evidence="1">
    <location>
        <begin position="34"/>
        <end position="54"/>
    </location>
</feature>
<accession>A0ABR1KI81</accession>
<evidence type="ECO:0000256" key="1">
    <source>
        <dbReference type="SAM" id="MobiDB-lite"/>
    </source>
</evidence>
<proteinExistence type="predicted"/>
<evidence type="ECO:0000313" key="3">
    <source>
        <dbReference type="Proteomes" id="UP001363622"/>
    </source>
</evidence>
<protein>
    <submittedName>
        <fullName evidence="2">Uncharacterized protein</fullName>
    </submittedName>
</protein>
<keyword evidence="3" id="KW-1185">Reference proteome</keyword>
<name>A0ABR1KI81_9PEZI</name>
<gene>
    <name evidence="2" type="ORF">IWZ03DRAFT_379449</name>
</gene>
<dbReference type="EMBL" id="JBBPHU010000007">
    <property type="protein sequence ID" value="KAK7515437.1"/>
    <property type="molecule type" value="Genomic_DNA"/>
</dbReference>
<reference evidence="2 3" key="1">
    <citation type="submission" date="2024-04" db="EMBL/GenBank/DDBJ databases">
        <title>Phyllosticta paracitricarpa is synonymous to the EU quarantine fungus P. citricarpa based on phylogenomic analyses.</title>
        <authorList>
            <consortium name="Lawrence Berkeley National Laboratory"/>
            <person name="Van Ingen-Buijs V.A."/>
            <person name="Van Westerhoven A.C."/>
            <person name="Haridas S."/>
            <person name="Skiadas P."/>
            <person name="Martin F."/>
            <person name="Groenewald J.Z."/>
            <person name="Crous P.W."/>
            <person name="Seidl M.F."/>
        </authorList>
    </citation>
    <scope>NUCLEOTIDE SEQUENCE [LARGE SCALE GENOMIC DNA]</scope>
    <source>
        <strain evidence="2 3">CBS 123371</strain>
    </source>
</reference>
<organism evidence="2 3">
    <name type="scientific">Phyllosticta citriasiana</name>
    <dbReference type="NCBI Taxonomy" id="595635"/>
    <lineage>
        <taxon>Eukaryota</taxon>
        <taxon>Fungi</taxon>
        <taxon>Dikarya</taxon>
        <taxon>Ascomycota</taxon>
        <taxon>Pezizomycotina</taxon>
        <taxon>Dothideomycetes</taxon>
        <taxon>Dothideomycetes incertae sedis</taxon>
        <taxon>Botryosphaeriales</taxon>
        <taxon>Phyllostictaceae</taxon>
        <taxon>Phyllosticta</taxon>
    </lineage>
</organism>
<dbReference type="Proteomes" id="UP001363622">
    <property type="component" value="Unassembled WGS sequence"/>
</dbReference>
<sequence>MRRAQNDPSTCPFGYYRLLYLSIFRARLHRLEAPEKPSRKPEVPSQVRSRWTRRDATPSVTGVRLCMGLSVMRKTRSPCCLPFLPLSAVSARPAGVLLKPKLHRYVRTDGKADKQKSILVSSALGSDSCPIPSSPHSFLQRIKIAPRLAKRHLLRPLQLASFGITHAAPHSPDTAPISS</sequence>